<gene>
    <name evidence="1" type="ORF">NDU88_011515</name>
</gene>
<dbReference type="EMBL" id="JANPWB010000010">
    <property type="protein sequence ID" value="KAJ1145224.1"/>
    <property type="molecule type" value="Genomic_DNA"/>
</dbReference>
<dbReference type="Proteomes" id="UP001066276">
    <property type="component" value="Chromosome 6"/>
</dbReference>
<accession>A0AAV7QZC2</accession>
<organism evidence="1 2">
    <name type="scientific">Pleurodeles waltl</name>
    <name type="common">Iberian ribbed newt</name>
    <dbReference type="NCBI Taxonomy" id="8319"/>
    <lineage>
        <taxon>Eukaryota</taxon>
        <taxon>Metazoa</taxon>
        <taxon>Chordata</taxon>
        <taxon>Craniata</taxon>
        <taxon>Vertebrata</taxon>
        <taxon>Euteleostomi</taxon>
        <taxon>Amphibia</taxon>
        <taxon>Batrachia</taxon>
        <taxon>Caudata</taxon>
        <taxon>Salamandroidea</taxon>
        <taxon>Salamandridae</taxon>
        <taxon>Pleurodelinae</taxon>
        <taxon>Pleurodeles</taxon>
    </lineage>
</organism>
<dbReference type="AlphaFoldDB" id="A0AAV7QZC2"/>
<reference evidence="1" key="1">
    <citation type="journal article" date="2022" name="bioRxiv">
        <title>Sequencing and chromosome-scale assembly of the giantPleurodeles waltlgenome.</title>
        <authorList>
            <person name="Brown T."/>
            <person name="Elewa A."/>
            <person name="Iarovenko S."/>
            <person name="Subramanian E."/>
            <person name="Araus A.J."/>
            <person name="Petzold A."/>
            <person name="Susuki M."/>
            <person name="Suzuki K.-i.T."/>
            <person name="Hayashi T."/>
            <person name="Toyoda A."/>
            <person name="Oliveira C."/>
            <person name="Osipova E."/>
            <person name="Leigh N.D."/>
            <person name="Simon A."/>
            <person name="Yun M.H."/>
        </authorList>
    </citation>
    <scope>NUCLEOTIDE SEQUENCE</scope>
    <source>
        <strain evidence="1">20211129_DDA</strain>
        <tissue evidence="1">Liver</tissue>
    </source>
</reference>
<keyword evidence="2" id="KW-1185">Reference proteome</keyword>
<comment type="caution">
    <text evidence="1">The sequence shown here is derived from an EMBL/GenBank/DDBJ whole genome shotgun (WGS) entry which is preliminary data.</text>
</comment>
<proteinExistence type="predicted"/>
<evidence type="ECO:0000313" key="2">
    <source>
        <dbReference type="Proteomes" id="UP001066276"/>
    </source>
</evidence>
<evidence type="ECO:0000313" key="1">
    <source>
        <dbReference type="EMBL" id="KAJ1145224.1"/>
    </source>
</evidence>
<sequence>MAGPHNCKKYASIRDLLAKPTSGKTVHYKEASPLTLCVADGVVFEMAGARALLEILFGALRANIATLKQYIAADIKGLMREVNEMGD</sequence>
<name>A0AAV7QZC2_PLEWA</name>
<protein>
    <submittedName>
        <fullName evidence="1">Uncharacterized protein</fullName>
    </submittedName>
</protein>